<dbReference type="Proteomes" id="UP000064525">
    <property type="component" value="Chromosome I"/>
</dbReference>
<dbReference type="AlphaFoldDB" id="A0A0S4PWS2"/>
<dbReference type="KEGG" id="hty:BN2458_PEG0764"/>
<dbReference type="Proteomes" id="UP000029925">
    <property type="component" value="Unassembled WGS sequence"/>
</dbReference>
<evidence type="ECO:0000313" key="3">
    <source>
        <dbReference type="Proteomes" id="UP000029925"/>
    </source>
</evidence>
<reference evidence="1" key="2">
    <citation type="submission" date="2015-11" db="EMBL/GenBank/DDBJ databases">
        <authorList>
            <person name="Zhang Y."/>
            <person name="Guo Z."/>
        </authorList>
    </citation>
    <scope>NUCLEOTIDE SEQUENCE</scope>
    <source>
        <strain evidence="1">1</strain>
    </source>
</reference>
<dbReference type="PATRIC" id="fig|76936.10.peg.748"/>
<keyword evidence="3" id="KW-1185">Reference proteome</keyword>
<name>A0A0S4PWS2_9HELI</name>
<evidence type="ECO:0000313" key="2">
    <source>
        <dbReference type="EMBL" id="TLD78419.1"/>
    </source>
</evidence>
<organism evidence="1 4">
    <name type="scientific">Helicobacter typhlonius</name>
    <dbReference type="NCBI Taxonomy" id="76936"/>
    <lineage>
        <taxon>Bacteria</taxon>
        <taxon>Pseudomonadati</taxon>
        <taxon>Campylobacterota</taxon>
        <taxon>Epsilonproteobacteria</taxon>
        <taxon>Campylobacterales</taxon>
        <taxon>Helicobacteraceae</taxon>
        <taxon>Helicobacter</taxon>
    </lineage>
</organism>
<dbReference type="GeneID" id="78151025"/>
<evidence type="ECO:0000313" key="4">
    <source>
        <dbReference type="Proteomes" id="UP000064525"/>
    </source>
</evidence>
<dbReference type="STRING" id="76936.BN2458_PEG0764"/>
<evidence type="ECO:0000313" key="1">
    <source>
        <dbReference type="EMBL" id="CUU39650.1"/>
    </source>
</evidence>
<dbReference type="OrthoDB" id="5327173at2"/>
<reference evidence="4" key="3">
    <citation type="submission" date="2015-11" db="EMBL/GenBank/DDBJ databases">
        <authorList>
            <person name="Anvar S.Y."/>
        </authorList>
    </citation>
    <scope>NUCLEOTIDE SEQUENCE [LARGE SCALE GENOMIC DNA]</scope>
</reference>
<dbReference type="RefSeq" id="WP_052082161.1">
    <property type="nucleotide sequence ID" value="NZ_CAOMZE010000024.1"/>
</dbReference>
<proteinExistence type="predicted"/>
<gene>
    <name evidence="1" type="ORF">BN2458_PEG0764</name>
    <name evidence="2" type="ORF">LS75_005330</name>
</gene>
<accession>A0A0S4PWS2</accession>
<dbReference type="EMBL" id="JRPF02000005">
    <property type="protein sequence ID" value="TLD78419.1"/>
    <property type="molecule type" value="Genomic_DNA"/>
</dbReference>
<dbReference type="EMBL" id="LN907858">
    <property type="protein sequence ID" value="CUU39650.1"/>
    <property type="molecule type" value="Genomic_DNA"/>
</dbReference>
<protein>
    <submittedName>
        <fullName evidence="1">Uncharacterized protein</fullName>
    </submittedName>
</protein>
<reference evidence="2 3" key="1">
    <citation type="journal article" date="2014" name="Genome Announc.">
        <title>Draft genome sequences of eight enterohepatic helicobacter species isolated from both laboratory and wild rodents.</title>
        <authorList>
            <person name="Sheh A."/>
            <person name="Shen Z."/>
            <person name="Fox J.G."/>
        </authorList>
    </citation>
    <scope>NUCLEOTIDE SEQUENCE [LARGE SCALE GENOMIC DNA]</scope>
    <source>
        <strain evidence="2 3">MIT 98-6810</strain>
    </source>
</reference>
<sequence>MKVKLIYGLGYQVFMEKDSYEFKVSYEEGWENLINVFLKLYPQAKKTNILELLEYVLMCMICSENRLRECDEILWFPLSKDSKGYGKNGVCFNEPIPSFESEYISILGELFLAGYVDFVAEEEIKEKEYKDVYLSEYKANKYEAWKYFRDNYFYKYAFQKFDDEDILIYNGKEYSVQDCPRYYNKKEKMKIPCGYSTMYSPTSWDTPKHWSQYNIWVTRTQKGTKYFNEILSPRFYNKYKDLEVEIDSQGNVIRWIGQINR</sequence>